<organism evidence="2 3">
    <name type="scientific">Anthostomella pinea</name>
    <dbReference type="NCBI Taxonomy" id="933095"/>
    <lineage>
        <taxon>Eukaryota</taxon>
        <taxon>Fungi</taxon>
        <taxon>Dikarya</taxon>
        <taxon>Ascomycota</taxon>
        <taxon>Pezizomycotina</taxon>
        <taxon>Sordariomycetes</taxon>
        <taxon>Xylariomycetidae</taxon>
        <taxon>Xylariales</taxon>
        <taxon>Xylariaceae</taxon>
        <taxon>Anthostomella</taxon>
    </lineage>
</organism>
<feature type="domain" description="DUF6604" evidence="1">
    <location>
        <begin position="12"/>
        <end position="190"/>
    </location>
</feature>
<evidence type="ECO:0000259" key="1">
    <source>
        <dbReference type="Pfam" id="PF20253"/>
    </source>
</evidence>
<dbReference type="Proteomes" id="UP001295740">
    <property type="component" value="Unassembled WGS sequence"/>
</dbReference>
<name>A0AAI8VXR3_9PEZI</name>
<evidence type="ECO:0000313" key="2">
    <source>
        <dbReference type="EMBL" id="CAJ2512373.1"/>
    </source>
</evidence>
<keyword evidence="3" id="KW-1185">Reference proteome</keyword>
<dbReference type="InterPro" id="IPR046539">
    <property type="entry name" value="DUF6604"/>
</dbReference>
<evidence type="ECO:0000313" key="3">
    <source>
        <dbReference type="Proteomes" id="UP001295740"/>
    </source>
</evidence>
<dbReference type="AlphaFoldDB" id="A0AAI8VXR3"/>
<sequence>MSKAYGFSGAPKRRTMTTADFRAMADFLSLRSNVFMPSFMYAFLKRAIHKTHLYFIDELEKVQRTFSSVSTPTAPKTPVSPDVQAVNRFAGLTLQETTEDDRNVDEPVTTEPGVFTKHVQDDVVFEPWKDDLEEALFQWRLFNMDVQRIRNQITQLWGLYRADELDLASVATAHNMAIHVVRNLEQDFQPVFDKHVGYRNMGTVPGAESRSFIDGFDIAEEEMLFAWQALGSEVVAWNTCGGVHTYEGKWGPFVPSDDRQNMSNRERYNQDKVTACKAVVDIQILAIFLNRRVGMKLDGLSIAIEELVPWSFEDAFKHEGMIFPTRETNITFRMVFATQLLLDSVHALGRIVARPGRELRDISARIFKSCKGTRDFYKSAAGSVALGQLPGPSFADEVERSAQFWRDPDPVAKFRLQVQGLTADSSNMPPEGEDYTVLTHNLPLSGWWLHCLRANFYAHGMTMANSLILPKSCARLYFASTEEGLLPKGSWPDMEAFSILHRGDLWLGEAPRRGQYLKSLMLAAGGSTVGSARDARYTRRSAIRKDAKANLSYGAPVSTKIFDAFALRDVEGISENELEQLMAETKLRWYGGKAVRPCFHHGWAKAGDYQSHKNSAASSKTDNPFLRLAQALDAEALEQTFDYISLNRVCWMVLQELFKKGRPIIEAACGKDLKPVWDGVEGVKAHKVVFYTFFALFPQDGTVRREASEIAEILLGMTKGFGRVVHTSTGKDWAHELRCTCADISA</sequence>
<dbReference type="Pfam" id="PF20253">
    <property type="entry name" value="DUF6604"/>
    <property type="match status" value="1"/>
</dbReference>
<dbReference type="PANTHER" id="PTHR38795">
    <property type="entry name" value="DUF6604 DOMAIN-CONTAINING PROTEIN"/>
    <property type="match status" value="1"/>
</dbReference>
<comment type="caution">
    <text evidence="2">The sequence shown here is derived from an EMBL/GenBank/DDBJ whole genome shotgun (WGS) entry which is preliminary data.</text>
</comment>
<proteinExistence type="predicted"/>
<dbReference type="EMBL" id="CAUWAG010000019">
    <property type="protein sequence ID" value="CAJ2512373.1"/>
    <property type="molecule type" value="Genomic_DNA"/>
</dbReference>
<accession>A0AAI8VXR3</accession>
<dbReference type="PANTHER" id="PTHR38795:SF1">
    <property type="entry name" value="DUF6604 DOMAIN-CONTAINING PROTEIN"/>
    <property type="match status" value="1"/>
</dbReference>
<gene>
    <name evidence="2" type="ORF">KHLLAP_LOCUS12841</name>
</gene>
<protein>
    <submittedName>
        <fullName evidence="2">Uu.00g053880.m01.CDS01</fullName>
    </submittedName>
</protein>
<reference evidence="2" key="1">
    <citation type="submission" date="2023-10" db="EMBL/GenBank/DDBJ databases">
        <authorList>
            <person name="Hackl T."/>
        </authorList>
    </citation>
    <scope>NUCLEOTIDE SEQUENCE</scope>
</reference>